<keyword evidence="4 8" id="KW-1133">Transmembrane helix</keyword>
<feature type="transmembrane region" description="Helical" evidence="8">
    <location>
        <begin position="146"/>
        <end position="167"/>
    </location>
</feature>
<name>A0A918S1K9_9GAMM</name>
<dbReference type="InterPro" id="IPR052175">
    <property type="entry name" value="ComplexI-like_HydComp"/>
</dbReference>
<evidence type="ECO:0000256" key="2">
    <source>
        <dbReference type="ARBA" id="ARBA00022475"/>
    </source>
</evidence>
<feature type="transmembrane region" description="Helical" evidence="8">
    <location>
        <begin position="299"/>
        <end position="318"/>
    </location>
</feature>
<evidence type="ECO:0000313" key="11">
    <source>
        <dbReference type="Proteomes" id="UP000614811"/>
    </source>
</evidence>
<keyword evidence="5" id="KW-0560">Oxidoreductase</keyword>
<evidence type="ECO:0000256" key="4">
    <source>
        <dbReference type="ARBA" id="ARBA00022989"/>
    </source>
</evidence>
<evidence type="ECO:0000256" key="8">
    <source>
        <dbReference type="SAM" id="Phobius"/>
    </source>
</evidence>
<comment type="caution">
    <text evidence="10">The sequence shown here is derived from an EMBL/GenBank/DDBJ whole genome shotgun (WGS) entry which is preliminary data.</text>
</comment>
<feature type="transmembrane region" description="Helical" evidence="8">
    <location>
        <begin position="29"/>
        <end position="49"/>
    </location>
</feature>
<dbReference type="PANTHER" id="PTHR42682:SF4">
    <property type="entry name" value="NADH-UBIQUINONE_PLASTOQUINONE"/>
    <property type="match status" value="1"/>
</dbReference>
<feature type="transmembrane region" description="Helical" evidence="8">
    <location>
        <begin position="95"/>
        <end position="111"/>
    </location>
</feature>
<reference evidence="10" key="1">
    <citation type="journal article" date="2014" name="Int. J. Syst. Evol. Microbiol.">
        <title>Complete genome sequence of Corynebacterium casei LMG S-19264T (=DSM 44701T), isolated from a smear-ripened cheese.</title>
        <authorList>
            <consortium name="US DOE Joint Genome Institute (JGI-PGF)"/>
            <person name="Walter F."/>
            <person name="Albersmeier A."/>
            <person name="Kalinowski J."/>
            <person name="Ruckert C."/>
        </authorList>
    </citation>
    <scope>NUCLEOTIDE SEQUENCE</scope>
    <source>
        <strain evidence="10">KCTC 12711</strain>
    </source>
</reference>
<evidence type="ECO:0000256" key="3">
    <source>
        <dbReference type="ARBA" id="ARBA00022692"/>
    </source>
</evidence>
<feature type="transmembrane region" description="Helical" evidence="8">
    <location>
        <begin position="417"/>
        <end position="437"/>
    </location>
</feature>
<evidence type="ECO:0000256" key="6">
    <source>
        <dbReference type="ARBA" id="ARBA00023136"/>
    </source>
</evidence>
<keyword evidence="11" id="KW-1185">Reference proteome</keyword>
<feature type="transmembrane region" description="Helical" evidence="8">
    <location>
        <begin position="269"/>
        <end position="293"/>
    </location>
</feature>
<dbReference type="PANTHER" id="PTHR42682">
    <property type="entry name" value="HYDROGENASE-4 COMPONENT F"/>
    <property type="match status" value="1"/>
</dbReference>
<keyword evidence="3 7" id="KW-0812">Transmembrane</keyword>
<dbReference type="Proteomes" id="UP000614811">
    <property type="component" value="Unassembled WGS sequence"/>
</dbReference>
<feature type="transmembrane region" description="Helical" evidence="8">
    <location>
        <begin position="69"/>
        <end position="88"/>
    </location>
</feature>
<dbReference type="RefSeq" id="WP_189402439.1">
    <property type="nucleotide sequence ID" value="NZ_BMXA01000006.1"/>
</dbReference>
<accession>A0A918S1K9</accession>
<evidence type="ECO:0000256" key="7">
    <source>
        <dbReference type="RuleBase" id="RU000320"/>
    </source>
</evidence>
<feature type="transmembrane region" description="Helical" evidence="8">
    <location>
        <begin position="339"/>
        <end position="356"/>
    </location>
</feature>
<dbReference type="AlphaFoldDB" id="A0A918S1K9"/>
<protein>
    <submittedName>
        <fullName evidence="10">Na(+)/H(+) antiporter subunit D</fullName>
    </submittedName>
</protein>
<feature type="transmembrane region" description="Helical" evidence="8">
    <location>
        <begin position="187"/>
        <end position="208"/>
    </location>
</feature>
<dbReference type="InterPro" id="IPR001750">
    <property type="entry name" value="ND/Mrp_TM"/>
</dbReference>
<feature type="transmembrane region" description="Helical" evidence="8">
    <location>
        <begin position="117"/>
        <end position="134"/>
    </location>
</feature>
<comment type="subcellular location">
    <subcellularLocation>
        <location evidence="1">Cell membrane</location>
        <topology evidence="1">Multi-pass membrane protein</topology>
    </subcellularLocation>
    <subcellularLocation>
        <location evidence="7">Membrane</location>
        <topology evidence="7">Multi-pass membrane protein</topology>
    </subcellularLocation>
</comment>
<dbReference type="EMBL" id="BMXA01000006">
    <property type="protein sequence ID" value="GHA17603.1"/>
    <property type="molecule type" value="Genomic_DNA"/>
</dbReference>
<feature type="transmembrane region" description="Helical" evidence="8">
    <location>
        <begin position="6"/>
        <end position="24"/>
    </location>
</feature>
<feature type="transmembrane region" description="Helical" evidence="8">
    <location>
        <begin position="376"/>
        <end position="396"/>
    </location>
</feature>
<dbReference type="GO" id="GO:0016491">
    <property type="term" value="F:oxidoreductase activity"/>
    <property type="evidence" value="ECO:0007669"/>
    <property type="project" value="UniProtKB-KW"/>
</dbReference>
<evidence type="ECO:0000256" key="1">
    <source>
        <dbReference type="ARBA" id="ARBA00004651"/>
    </source>
</evidence>
<feature type="transmembrane region" description="Helical" evidence="8">
    <location>
        <begin position="220"/>
        <end position="238"/>
    </location>
</feature>
<feature type="transmembrane region" description="Helical" evidence="8">
    <location>
        <begin position="244"/>
        <end position="262"/>
    </location>
</feature>
<feature type="domain" description="NADH:quinone oxidoreductase/Mrp antiporter transmembrane" evidence="9">
    <location>
        <begin position="110"/>
        <end position="384"/>
    </location>
</feature>
<keyword evidence="2" id="KW-1003">Cell membrane</keyword>
<reference evidence="10" key="2">
    <citation type="submission" date="2020-09" db="EMBL/GenBank/DDBJ databases">
        <authorList>
            <person name="Sun Q."/>
            <person name="Kim S."/>
        </authorList>
    </citation>
    <scope>NUCLEOTIDE SEQUENCE</scope>
    <source>
        <strain evidence="10">KCTC 12711</strain>
    </source>
</reference>
<evidence type="ECO:0000256" key="5">
    <source>
        <dbReference type="ARBA" id="ARBA00023002"/>
    </source>
</evidence>
<proteinExistence type="predicted"/>
<feature type="transmembrane region" description="Helical" evidence="8">
    <location>
        <begin position="553"/>
        <end position="571"/>
    </location>
</feature>
<dbReference type="NCBIfam" id="NF009310">
    <property type="entry name" value="PRK12668.1"/>
    <property type="match status" value="1"/>
</dbReference>
<evidence type="ECO:0000259" key="9">
    <source>
        <dbReference type="Pfam" id="PF00361"/>
    </source>
</evidence>
<gene>
    <name evidence="10" type="ORF">GCM10008090_29140</name>
</gene>
<organism evidence="10 11">
    <name type="scientific">Arenicella chitinivorans</name>
    <dbReference type="NCBI Taxonomy" id="1329800"/>
    <lineage>
        <taxon>Bacteria</taxon>
        <taxon>Pseudomonadati</taxon>
        <taxon>Pseudomonadota</taxon>
        <taxon>Gammaproteobacteria</taxon>
        <taxon>Arenicellales</taxon>
        <taxon>Arenicellaceae</taxon>
        <taxon>Arenicella</taxon>
    </lineage>
</organism>
<feature type="transmembrane region" description="Helical" evidence="8">
    <location>
        <begin position="457"/>
        <end position="476"/>
    </location>
</feature>
<dbReference type="Pfam" id="PF00361">
    <property type="entry name" value="Proton_antipo_M"/>
    <property type="match status" value="1"/>
</dbReference>
<sequence length="574" mass="62994">MNSVLPFLPLMVGAVVALFLRGWLRSVIILAAPVVGAVNLMGLEHGVFWSLEFMGYALEPVRVDKLSMMFGYLFHLASFIAVLYALHVKDTVQHVAGLAYAASAVGAVFAGDLLTLFVFWELLALTSVFLIWARRTERAYTSGMRYLIIQVLSGVLLLAGLLIFAQVNNSLLFNQISLQHSGIAQVGAWLIFFAFGIKCAFPFMHTWLTDSYPEATPSGTVFLASFTTKVAVYAFARGFPGEEILVWIGVTMACFPIFFAVIENDLRRVLAYSLINQIGFMIVGIGIGTAIALNGAVAHAFNDVIFKGLLMMTMGAVLHMTGKINGSELGGLYKSMPKTTILCIVGAASISAFPLFSGFVSKSMIMAAAVAEGYDVVWLLLLFAAAGVFHHAGIKIPYFAFFAHDSGIRTTEPPKNMLLAMTLAAIACVVLGSFPAQTVYALLPWEHSYQPYDVTHVLTQLQLLFFSALAFVWLNLRNMYPPELPSTNLDTDWFYRRLAPNVLTKAGGAIYAAYITVEQSVFSSIKRLVHNSYDVESGEPKGYFGKLWPIETMVVWVAVLLTVYLLIYYVPGLL</sequence>
<evidence type="ECO:0000313" key="10">
    <source>
        <dbReference type="EMBL" id="GHA17603.1"/>
    </source>
</evidence>
<keyword evidence="6 8" id="KW-0472">Membrane</keyword>
<dbReference type="GO" id="GO:0005886">
    <property type="term" value="C:plasma membrane"/>
    <property type="evidence" value="ECO:0007669"/>
    <property type="project" value="UniProtKB-SubCell"/>
</dbReference>